<dbReference type="PANTHER" id="PTHR12110:SF41">
    <property type="entry name" value="INOSOSE DEHYDRATASE"/>
    <property type="match status" value="1"/>
</dbReference>
<dbReference type="RefSeq" id="WP_134551777.1">
    <property type="nucleotide sequence ID" value="NZ_SOHL01000016.1"/>
</dbReference>
<dbReference type="Proteomes" id="UP000297983">
    <property type="component" value="Unassembled WGS sequence"/>
</dbReference>
<evidence type="ECO:0000313" key="4">
    <source>
        <dbReference type="Proteomes" id="UP000297983"/>
    </source>
</evidence>
<dbReference type="Gene3D" id="3.20.20.150">
    <property type="entry name" value="Divalent-metal-dependent TIM barrel enzymes"/>
    <property type="match status" value="1"/>
</dbReference>
<dbReference type="Pfam" id="PF01261">
    <property type="entry name" value="AP_endonuc_2"/>
    <property type="match status" value="1"/>
</dbReference>
<dbReference type="InterPro" id="IPR036237">
    <property type="entry name" value="Xyl_isomerase-like_sf"/>
</dbReference>
<feature type="domain" description="Xylose isomerase-like TIM barrel" evidence="2">
    <location>
        <begin position="39"/>
        <end position="292"/>
    </location>
</feature>
<reference evidence="3 4" key="1">
    <citation type="submission" date="2019-03" db="EMBL/GenBank/DDBJ databases">
        <title>Genomics of glacier-inhabiting Cryobacterium strains.</title>
        <authorList>
            <person name="Liu Q."/>
            <person name="Xin Y.-H."/>
        </authorList>
    </citation>
    <scope>NUCLEOTIDE SEQUENCE [LARGE SCALE GENOMIC DNA]</scope>
    <source>
        <strain evidence="3 4">Hz16</strain>
    </source>
</reference>
<accession>A0A4R9AUQ4</accession>
<gene>
    <name evidence="3" type="ORF">E3T50_10515</name>
</gene>
<dbReference type="InterPro" id="IPR050312">
    <property type="entry name" value="IolE/XylAMocC-like"/>
</dbReference>
<comment type="caution">
    <text evidence="3">The sequence shown here is derived from an EMBL/GenBank/DDBJ whole genome shotgun (WGS) entry which is preliminary data.</text>
</comment>
<dbReference type="PANTHER" id="PTHR12110">
    <property type="entry name" value="HYDROXYPYRUVATE ISOMERASE"/>
    <property type="match status" value="1"/>
</dbReference>
<keyword evidence="1" id="KW-0119">Carbohydrate metabolism</keyword>
<evidence type="ECO:0000259" key="2">
    <source>
        <dbReference type="Pfam" id="PF01261"/>
    </source>
</evidence>
<dbReference type="SUPFAM" id="SSF51658">
    <property type="entry name" value="Xylose isomerase-like"/>
    <property type="match status" value="1"/>
</dbReference>
<keyword evidence="4" id="KW-1185">Reference proteome</keyword>
<sequence>MRYTAETWPITAALLQFPGTDANGRTAQTADASVWAGVFQEVKEAGFANVDLFDSWVRPGDLTSERLDELKRTATDVGVGAPSISAIRRSVIDEAHWEDNLAYSHRTLDAAAQLGCEVVSFGLHQALTAEQQNQLWFWTVEGHHDPVGDAETWGKAVSRLRELGRHAEELGLLMSLELYEDTYLGTGDSAVQLVQDIGLTNVGLNPDLGNLVRLHRPIEAVHEMIAKTVPYANYWHVKNYSRDENLARGQFVAVPAPMESGLINYREAFRTALSFGFQGIICTEHYGGDGLSVSATNQDYLRSKILPKTQNYALGTSLVAQGRQQPRRVTV</sequence>
<dbReference type="AlphaFoldDB" id="A0A4R9AUQ4"/>
<dbReference type="EMBL" id="SOHL01000016">
    <property type="protein sequence ID" value="TFD70291.1"/>
    <property type="molecule type" value="Genomic_DNA"/>
</dbReference>
<keyword evidence="3" id="KW-0413">Isomerase</keyword>
<protein>
    <submittedName>
        <fullName evidence="3">Sugar phosphate isomerase/epimerase</fullName>
    </submittedName>
</protein>
<evidence type="ECO:0000256" key="1">
    <source>
        <dbReference type="ARBA" id="ARBA00023277"/>
    </source>
</evidence>
<dbReference type="InterPro" id="IPR013022">
    <property type="entry name" value="Xyl_isomerase-like_TIM-brl"/>
</dbReference>
<organism evidence="3 4">
    <name type="scientific">Cryobacterium gelidum</name>
    <dbReference type="NCBI Taxonomy" id="1259164"/>
    <lineage>
        <taxon>Bacteria</taxon>
        <taxon>Bacillati</taxon>
        <taxon>Actinomycetota</taxon>
        <taxon>Actinomycetes</taxon>
        <taxon>Micrococcales</taxon>
        <taxon>Microbacteriaceae</taxon>
        <taxon>Cryobacterium</taxon>
    </lineage>
</organism>
<dbReference type="GO" id="GO:0016853">
    <property type="term" value="F:isomerase activity"/>
    <property type="evidence" value="ECO:0007669"/>
    <property type="project" value="UniProtKB-KW"/>
</dbReference>
<name>A0A4R9AUQ4_9MICO</name>
<evidence type="ECO:0000313" key="3">
    <source>
        <dbReference type="EMBL" id="TFD70291.1"/>
    </source>
</evidence>
<proteinExistence type="predicted"/>